<reference evidence="4" key="1">
    <citation type="submission" date="2019-11" db="EMBL/GenBank/DDBJ databases">
        <authorList>
            <person name="Feng L."/>
        </authorList>
    </citation>
    <scope>NUCLEOTIDE SEQUENCE</scope>
    <source>
        <strain evidence="4">PgorbachiiLFYP46</strain>
    </source>
</reference>
<dbReference type="PROSITE" id="PS50977">
    <property type="entry name" value="HTH_TETR_2"/>
    <property type="match status" value="1"/>
</dbReference>
<name>A0A6N2YFI9_9FIRM</name>
<organism evidence="4">
    <name type="scientific">Peptoniphilus gorbachii</name>
    <dbReference type="NCBI Taxonomy" id="411567"/>
    <lineage>
        <taxon>Bacteria</taxon>
        <taxon>Bacillati</taxon>
        <taxon>Bacillota</taxon>
        <taxon>Tissierellia</taxon>
        <taxon>Tissierellales</taxon>
        <taxon>Peptoniphilaceae</taxon>
        <taxon>Peptoniphilus</taxon>
    </lineage>
</organism>
<feature type="DNA-binding region" description="H-T-H motif" evidence="2">
    <location>
        <begin position="32"/>
        <end position="51"/>
    </location>
</feature>
<dbReference type="RefSeq" id="WP_156700011.1">
    <property type="nucleotide sequence ID" value="NZ_CACRUP010000001.1"/>
</dbReference>
<dbReference type="InterPro" id="IPR009057">
    <property type="entry name" value="Homeodomain-like_sf"/>
</dbReference>
<dbReference type="GO" id="GO:0003677">
    <property type="term" value="F:DNA binding"/>
    <property type="evidence" value="ECO:0007669"/>
    <property type="project" value="UniProtKB-UniRule"/>
</dbReference>
<accession>A0A6N2YFI9</accession>
<gene>
    <name evidence="4" type="primary">yvdT</name>
    <name evidence="4" type="ORF">PGLFYP46_00086</name>
</gene>
<protein>
    <submittedName>
        <fullName evidence="4">Putative HTH-type transcriptional regulator YvdT</fullName>
    </submittedName>
</protein>
<evidence type="ECO:0000256" key="1">
    <source>
        <dbReference type="ARBA" id="ARBA00023125"/>
    </source>
</evidence>
<dbReference type="AlphaFoldDB" id="A0A6N2YFI9"/>
<keyword evidence="1 2" id="KW-0238">DNA-binding</keyword>
<sequence length="195" mass="22686">MIKSEERKKEKEKKITIAALSSFEEKGIEATSIRDIMNRTDLGLGTFYLYFRDKKDLEEKIVLDIMTELIVSAEAKCKGDDSKKRLISFFDYIIDHLIKNPLELKIISNNLNWALYAKVENDNRFKEAENSLNFILNKFEDLFPAILSDQEKLFILSLSINIVLFTSESALMEDSILSVEDMKPVLYKIVDRIFR</sequence>
<dbReference type="PANTHER" id="PTHR43479">
    <property type="entry name" value="ACREF/ENVCD OPERON REPRESSOR-RELATED"/>
    <property type="match status" value="1"/>
</dbReference>
<dbReference type="Gene3D" id="1.10.357.10">
    <property type="entry name" value="Tetracycline Repressor, domain 2"/>
    <property type="match status" value="1"/>
</dbReference>
<dbReference type="InterPro" id="IPR050624">
    <property type="entry name" value="HTH-type_Tx_Regulator"/>
</dbReference>
<evidence type="ECO:0000256" key="2">
    <source>
        <dbReference type="PROSITE-ProRule" id="PRU00335"/>
    </source>
</evidence>
<proteinExistence type="predicted"/>
<evidence type="ECO:0000313" key="4">
    <source>
        <dbReference type="EMBL" id="VYT65013.1"/>
    </source>
</evidence>
<dbReference type="PROSITE" id="PS01081">
    <property type="entry name" value="HTH_TETR_1"/>
    <property type="match status" value="1"/>
</dbReference>
<dbReference type="Pfam" id="PF00440">
    <property type="entry name" value="TetR_N"/>
    <property type="match status" value="1"/>
</dbReference>
<dbReference type="PANTHER" id="PTHR43479:SF11">
    <property type="entry name" value="ACREF_ENVCD OPERON REPRESSOR-RELATED"/>
    <property type="match status" value="1"/>
</dbReference>
<dbReference type="SUPFAM" id="SSF46689">
    <property type="entry name" value="Homeodomain-like"/>
    <property type="match status" value="1"/>
</dbReference>
<dbReference type="EMBL" id="CACRUP010000001">
    <property type="protein sequence ID" value="VYT65013.1"/>
    <property type="molecule type" value="Genomic_DNA"/>
</dbReference>
<dbReference type="InterPro" id="IPR023772">
    <property type="entry name" value="DNA-bd_HTH_TetR-type_CS"/>
</dbReference>
<feature type="domain" description="HTH tetR-type" evidence="3">
    <location>
        <begin position="9"/>
        <end position="69"/>
    </location>
</feature>
<evidence type="ECO:0000259" key="3">
    <source>
        <dbReference type="PROSITE" id="PS50977"/>
    </source>
</evidence>
<dbReference type="InterPro" id="IPR001647">
    <property type="entry name" value="HTH_TetR"/>
</dbReference>